<evidence type="ECO:0000313" key="1">
    <source>
        <dbReference type="EMBL" id="KAK1863611.1"/>
    </source>
</evidence>
<comment type="caution">
    <text evidence="1">The sequence shown here is derived from an EMBL/GenBank/DDBJ whole genome shotgun (WGS) entry which is preliminary data.</text>
</comment>
<sequence>MKSAETREHLVRMVREEGRSVAAAASDLNLSIRSATRYLGYFRDTGGEFHYDPAHWNRHYDNLRDDPQLREAILETVNSQPELFLDELTDAVNEIAARLGGVDVSRFSVARVLAQNGYTRKVIERAFITRNEASRAAWVAMQWQIPLRCRVFPPKPT</sequence>
<name>A0ACC3C000_PYRYE</name>
<proteinExistence type="predicted"/>
<evidence type="ECO:0000313" key="2">
    <source>
        <dbReference type="Proteomes" id="UP000798662"/>
    </source>
</evidence>
<dbReference type="EMBL" id="CM020619">
    <property type="protein sequence ID" value="KAK1863611.1"/>
    <property type="molecule type" value="Genomic_DNA"/>
</dbReference>
<gene>
    <name evidence="1" type="ORF">I4F81_006165</name>
</gene>
<keyword evidence="2" id="KW-1185">Reference proteome</keyword>
<protein>
    <submittedName>
        <fullName evidence="1">Uncharacterized protein</fullName>
    </submittedName>
</protein>
<accession>A0ACC3C000</accession>
<dbReference type="Proteomes" id="UP000798662">
    <property type="component" value="Chromosome 2"/>
</dbReference>
<reference evidence="1" key="1">
    <citation type="submission" date="2019-11" db="EMBL/GenBank/DDBJ databases">
        <title>Nori genome reveals adaptations in red seaweeds to the harsh intertidal environment.</title>
        <authorList>
            <person name="Wang D."/>
            <person name="Mao Y."/>
        </authorList>
    </citation>
    <scope>NUCLEOTIDE SEQUENCE</scope>
    <source>
        <tissue evidence="1">Gametophyte</tissue>
    </source>
</reference>
<organism evidence="1 2">
    <name type="scientific">Pyropia yezoensis</name>
    <name type="common">Susabi-nori</name>
    <name type="synonym">Porphyra yezoensis</name>
    <dbReference type="NCBI Taxonomy" id="2788"/>
    <lineage>
        <taxon>Eukaryota</taxon>
        <taxon>Rhodophyta</taxon>
        <taxon>Bangiophyceae</taxon>
        <taxon>Bangiales</taxon>
        <taxon>Bangiaceae</taxon>
        <taxon>Pyropia</taxon>
    </lineage>
</organism>